<feature type="compositionally biased region" description="Basic and acidic residues" evidence="1">
    <location>
        <begin position="211"/>
        <end position="221"/>
    </location>
</feature>
<dbReference type="InterPro" id="IPR012337">
    <property type="entry name" value="RNaseH-like_sf"/>
</dbReference>
<reference evidence="2" key="1">
    <citation type="submission" date="2016-01" db="EMBL/GenBank/DDBJ databases">
        <authorList>
            <person name="Peeters C."/>
        </authorList>
    </citation>
    <scope>NUCLEOTIDE SEQUENCE [LARGE SCALE GENOMIC DNA]</scope>
    <source>
        <strain evidence="2">LMG 29325</strain>
    </source>
</reference>
<dbReference type="InterPro" id="IPR036397">
    <property type="entry name" value="RNaseH_sf"/>
</dbReference>
<proteinExistence type="predicted"/>
<gene>
    <name evidence="2" type="ORF">AWB82_06404</name>
</gene>
<sequence length="762" mass="86616">MRIKDYDGYGAIKFTKHQPFIQISPSGKQTLYRYLGESEHFIYAVKLGEQSVGAALVLNEDDASTKNREVFKRRKAESLFKAGLLKPVMERAVPLEMEDDKAIESRIRFKQEFGKEDVRDMTARRRMMMYIDGTFGDDPFRDDATYSEMVKCVSDLFQTDAKTVRKYYERHLFYGGHRNATAEQHWKKGGKSKKRRGLKKEGEYVLQGRKPSAERLDPDSHLGRKQLRPRMLTRWVNFIREHAHKLSLTITELLERFKLKLVGYNRNKQGEVEYHPIDPRYYPPDSSMLDEGQKALVEARIELDRRKNEGKRAGSTAQLADGDLNVFDIDGTVATQFLEFGNELVQIDGVLKPTFLVAMDRGSRCCVGYYVTLGNENADAYLACMFSAYTDKERELLRWGVPHLDGLVHGYARKIFVDRYAGISEKMQHAIVTRMKEQLLMAAPGDPEAKGDVENLIGYLQKELGNLPGSSYQEPVKGTGDEKDEARARNRLKLKDAPRGAVITFRQFMQAFLTAISKYNLTADVRHLRTNEMAAAKVAPVPKDVFLYNQSLQRGDAAWDWPEEKIFRTLSVPFERSASGGIVRLGNREYTSPRLQQRAREYSQRNRGKALPVKGFELFTSPLHLLWEDDGYLECLDASEGTLKVYGDGYKFLHDYISTLSNADLAKKRDRERFHSTVANVVAKPVSKVKQAVMAKVDGLVKKVTKTEAKEAAADFGRHADTLDLIDRLSGNPGSKNEAPTAPPATGDVPSHRPRRRVLADW</sequence>
<dbReference type="STRING" id="1777143.AWB82_06404"/>
<evidence type="ECO:0008006" key="4">
    <source>
        <dbReference type="Google" id="ProtNLM"/>
    </source>
</evidence>
<dbReference type="AlphaFoldDB" id="A0A158D8K9"/>
<dbReference type="RefSeq" id="WP_086973326.1">
    <property type="nucleotide sequence ID" value="NZ_FCOJ02000073.1"/>
</dbReference>
<dbReference type="OrthoDB" id="5439087at2"/>
<evidence type="ECO:0000313" key="2">
    <source>
        <dbReference type="EMBL" id="SAK90823.1"/>
    </source>
</evidence>
<dbReference type="SUPFAM" id="SSF53098">
    <property type="entry name" value="Ribonuclease H-like"/>
    <property type="match status" value="1"/>
</dbReference>
<protein>
    <recommendedName>
        <fullName evidence="4">Integrase catalytic domain-containing protein</fullName>
    </recommendedName>
</protein>
<dbReference type="GO" id="GO:0003676">
    <property type="term" value="F:nucleic acid binding"/>
    <property type="evidence" value="ECO:0007669"/>
    <property type="project" value="InterPro"/>
</dbReference>
<evidence type="ECO:0000313" key="3">
    <source>
        <dbReference type="Proteomes" id="UP000054596"/>
    </source>
</evidence>
<accession>A0A158D8K9</accession>
<dbReference type="Gene3D" id="3.30.420.10">
    <property type="entry name" value="Ribonuclease H-like superfamily/Ribonuclease H"/>
    <property type="match status" value="1"/>
</dbReference>
<feature type="compositionally biased region" description="Basic residues" evidence="1">
    <location>
        <begin position="752"/>
        <end position="762"/>
    </location>
</feature>
<keyword evidence="3" id="KW-1185">Reference proteome</keyword>
<dbReference type="EMBL" id="FCOJ02000073">
    <property type="protein sequence ID" value="SAK90823.1"/>
    <property type="molecule type" value="Genomic_DNA"/>
</dbReference>
<dbReference type="Proteomes" id="UP000054596">
    <property type="component" value="Unassembled WGS sequence"/>
</dbReference>
<feature type="compositionally biased region" description="Basic residues" evidence="1">
    <location>
        <begin position="187"/>
        <end position="198"/>
    </location>
</feature>
<organism evidence="2 3">
    <name type="scientific">Caballeronia glebae</name>
    <dbReference type="NCBI Taxonomy" id="1777143"/>
    <lineage>
        <taxon>Bacteria</taxon>
        <taxon>Pseudomonadati</taxon>
        <taxon>Pseudomonadota</taxon>
        <taxon>Betaproteobacteria</taxon>
        <taxon>Burkholderiales</taxon>
        <taxon>Burkholderiaceae</taxon>
        <taxon>Caballeronia</taxon>
    </lineage>
</organism>
<feature type="region of interest" description="Disordered" evidence="1">
    <location>
        <begin position="727"/>
        <end position="762"/>
    </location>
</feature>
<name>A0A158D8K9_9BURK</name>
<evidence type="ECO:0000256" key="1">
    <source>
        <dbReference type="SAM" id="MobiDB-lite"/>
    </source>
</evidence>
<feature type="region of interest" description="Disordered" evidence="1">
    <location>
        <begin position="183"/>
        <end position="221"/>
    </location>
</feature>
<comment type="caution">
    <text evidence="2">The sequence shown here is derived from an EMBL/GenBank/DDBJ whole genome shotgun (WGS) entry which is preliminary data.</text>
</comment>